<evidence type="ECO:0000256" key="3">
    <source>
        <dbReference type="SAM" id="SignalP"/>
    </source>
</evidence>
<keyword evidence="2" id="KW-1133">Transmembrane helix</keyword>
<evidence type="ECO:0000313" key="4">
    <source>
        <dbReference type="EMBL" id="CAH0401146.1"/>
    </source>
</evidence>
<feature type="transmembrane region" description="Helical" evidence="2">
    <location>
        <begin position="519"/>
        <end position="537"/>
    </location>
</feature>
<feature type="transmembrane region" description="Helical" evidence="2">
    <location>
        <begin position="260"/>
        <end position="282"/>
    </location>
</feature>
<dbReference type="PANTHER" id="PTHR11161:SF22">
    <property type="entry name" value="ACYLTRANSFERASE 3 DOMAIN-CONTAINING PROTEIN-RELATED"/>
    <property type="match status" value="1"/>
</dbReference>
<feature type="transmembrane region" description="Helical" evidence="2">
    <location>
        <begin position="474"/>
        <end position="499"/>
    </location>
</feature>
<reference evidence="4" key="1">
    <citation type="submission" date="2021-12" db="EMBL/GenBank/DDBJ databases">
        <authorList>
            <person name="King R."/>
        </authorList>
    </citation>
    <scope>NUCLEOTIDE SEQUENCE</scope>
</reference>
<keyword evidence="2" id="KW-0812">Transmembrane</keyword>
<feature type="transmembrane region" description="Helical" evidence="2">
    <location>
        <begin position="590"/>
        <end position="608"/>
    </location>
</feature>
<accession>A0ABN8AXU1</accession>
<dbReference type="PANTHER" id="PTHR11161">
    <property type="entry name" value="O-ACYLTRANSFERASE"/>
    <property type="match status" value="1"/>
</dbReference>
<feature type="chain" id="PRO_5046455935" description="Acyltransferase 3 domain-containing protein" evidence="3">
    <location>
        <begin position="27"/>
        <end position="671"/>
    </location>
</feature>
<feature type="signal peptide" evidence="3">
    <location>
        <begin position="1"/>
        <end position="26"/>
    </location>
</feature>
<protein>
    <recommendedName>
        <fullName evidence="6">Acyltransferase 3 domain-containing protein</fullName>
    </recommendedName>
</protein>
<dbReference type="Proteomes" id="UP001153292">
    <property type="component" value="Chromosome 19"/>
</dbReference>
<name>A0ABN8AXU1_CHISP</name>
<keyword evidence="3" id="KW-0732">Signal</keyword>
<organism evidence="4 5">
    <name type="scientific">Chilo suppressalis</name>
    <name type="common">Asiatic rice borer moth</name>
    <dbReference type="NCBI Taxonomy" id="168631"/>
    <lineage>
        <taxon>Eukaryota</taxon>
        <taxon>Metazoa</taxon>
        <taxon>Ecdysozoa</taxon>
        <taxon>Arthropoda</taxon>
        <taxon>Hexapoda</taxon>
        <taxon>Insecta</taxon>
        <taxon>Pterygota</taxon>
        <taxon>Neoptera</taxon>
        <taxon>Endopterygota</taxon>
        <taxon>Lepidoptera</taxon>
        <taxon>Glossata</taxon>
        <taxon>Ditrysia</taxon>
        <taxon>Pyraloidea</taxon>
        <taxon>Crambidae</taxon>
        <taxon>Crambinae</taxon>
        <taxon>Chilo</taxon>
    </lineage>
</organism>
<dbReference type="EMBL" id="OU963912">
    <property type="protein sequence ID" value="CAH0401146.1"/>
    <property type="molecule type" value="Genomic_DNA"/>
</dbReference>
<keyword evidence="5" id="KW-1185">Reference proteome</keyword>
<evidence type="ECO:0000313" key="5">
    <source>
        <dbReference type="Proteomes" id="UP001153292"/>
    </source>
</evidence>
<evidence type="ECO:0000256" key="2">
    <source>
        <dbReference type="SAM" id="Phobius"/>
    </source>
</evidence>
<feature type="transmembrane region" description="Helical" evidence="2">
    <location>
        <begin position="549"/>
        <end position="570"/>
    </location>
</feature>
<dbReference type="InterPro" id="IPR052728">
    <property type="entry name" value="O2_lipid_transport_reg"/>
</dbReference>
<proteinExistence type="predicted"/>
<feature type="region of interest" description="Disordered" evidence="1">
    <location>
        <begin position="643"/>
        <end position="671"/>
    </location>
</feature>
<gene>
    <name evidence="4" type="ORF">CHILSU_LOCUS4364</name>
</gene>
<feature type="transmembrane region" description="Helical" evidence="2">
    <location>
        <begin position="444"/>
        <end position="462"/>
    </location>
</feature>
<evidence type="ECO:0008006" key="6">
    <source>
        <dbReference type="Google" id="ProtNLM"/>
    </source>
</evidence>
<evidence type="ECO:0000256" key="1">
    <source>
        <dbReference type="SAM" id="MobiDB-lite"/>
    </source>
</evidence>
<sequence length="671" mass="77070">MSFELIMNMEKICLFVFIYLVHHATGEYRLTDEQFAMMPPLVHVDRFTHCVNQPGGLYCTSYANVVADHPNPVYDIIQNYSNAAARHYNYSRLLYGMCLSDIDCRHHVKGNSTPELMRATEACINDTLRRKYDLGVRVEKVNCYRYKERRHQLDYIDNLVFYVLAGIVALNLLSTIYDFAYNDSEVAGWPLIFSLRANWRRLVAPPSKDPRRSKLIGINGIRFLTAVLVLLGHAPIPPVITIENPQWLEDAFDNVAMQSLFQGHMITQTFFLLSGFFLTYNLQFFSGKLTWKIIPKGILLRWLRIAPVTIVMVALTATWFKFSNYGPFWQESIGVEVDDCRKDWPSVIFYYNNYNTNSTCNLQNWSMACDMQLHIIGLMVVVLSPTVKARNRAIFIFFLLGMIFPALEVYFRGVDGNFLITAEAIRNYLVVVPTFKYLYVPTHTNMPCFFMGMYLGYYLTDIEQIQIPKKLRKVFAYTFWTLFPWMLVLPITQYFLFVADGSQTSMWMRIIHAMVEKPLQGLIVSLIIIGMVIKIEELRFYSWILESPIWVPLAKLSYSMFATHVMIVRYVGGTKASMSHITLVSMIQEFAGLVTLSLFFGFIMYMLVEAPFGEVVKLLAFPSTKSKSTVKANGNGVHIDGKIIQNGNGNSTPHNGNIREFQSNGKSLKTE</sequence>
<feature type="transmembrane region" description="Helical" evidence="2">
    <location>
        <begin position="302"/>
        <end position="320"/>
    </location>
</feature>
<keyword evidence="2" id="KW-0472">Membrane</keyword>
<feature type="compositionally biased region" description="Polar residues" evidence="1">
    <location>
        <begin position="645"/>
        <end position="671"/>
    </location>
</feature>
<feature type="transmembrane region" description="Helical" evidence="2">
    <location>
        <begin position="159"/>
        <end position="180"/>
    </location>
</feature>
<feature type="transmembrane region" description="Helical" evidence="2">
    <location>
        <begin position="394"/>
        <end position="411"/>
    </location>
</feature>